<reference evidence="6 7" key="1">
    <citation type="submission" date="2016-10" db="EMBL/GenBank/DDBJ databases">
        <authorList>
            <person name="de Groot N.N."/>
        </authorList>
    </citation>
    <scope>NUCLEOTIDE SEQUENCE [LARGE SCALE GENOMIC DNA]</scope>
    <source>
        <strain evidence="6 7">DSM 45610</strain>
    </source>
</reference>
<dbReference type="Gene3D" id="1.10.10.10">
    <property type="entry name" value="Winged helix-like DNA-binding domain superfamily/Winged helix DNA-binding domain"/>
    <property type="match status" value="1"/>
</dbReference>
<name>A0A1H3CBS6_9BACL</name>
<comment type="similarity">
    <text evidence="1">Belongs to the LysR transcriptional regulatory family.</text>
</comment>
<dbReference type="Gene3D" id="3.40.190.290">
    <property type="match status" value="1"/>
</dbReference>
<proteinExistence type="inferred from homology"/>
<keyword evidence="3 6" id="KW-0238">DNA-binding</keyword>
<dbReference type="PANTHER" id="PTHR30346:SF28">
    <property type="entry name" value="HTH-TYPE TRANSCRIPTIONAL REGULATOR CYNR"/>
    <property type="match status" value="1"/>
</dbReference>
<evidence type="ECO:0000256" key="2">
    <source>
        <dbReference type="ARBA" id="ARBA00023015"/>
    </source>
</evidence>
<sequence>MLEMRLLEYAIEVYRQKSFTRAAAHLHISQPSLSQQVKKLEERLGVLLFHREQGGIVPTPDGMRFLEHAKNILRMRDDLEQEMSERSEGIGRELIIGAPAITGGHVLPPLLRKFAEVYPHVRVRLIEESPEKLEDLTAKGMVDISILSLPIEDPCLASQPLATEPLLLAIPPTEQKWMSEGFRALVAKRKEYRTDLEAVPLSLFAEAPFILLKKGYGFRRVVMELCAESGFQPKISFETSSIETAQSLVAHGLGVTIIPAMVVRRGSEDLTPIYLPIRPYATRTLVFVYLRDRYLSLAARALMHIHEVMKDEQ</sequence>
<dbReference type="Proteomes" id="UP000198534">
    <property type="component" value="Unassembled WGS sequence"/>
</dbReference>
<dbReference type="CDD" id="cd05466">
    <property type="entry name" value="PBP2_LTTR_substrate"/>
    <property type="match status" value="1"/>
</dbReference>
<gene>
    <name evidence="6" type="ORF">SAMN05444487_12130</name>
</gene>
<dbReference type="OrthoDB" id="9803735at2"/>
<feature type="domain" description="HTH lysR-type" evidence="5">
    <location>
        <begin position="2"/>
        <end position="59"/>
    </location>
</feature>
<keyword evidence="2" id="KW-0805">Transcription regulation</keyword>
<dbReference type="PRINTS" id="PR00039">
    <property type="entry name" value="HTHLYSR"/>
</dbReference>
<dbReference type="InterPro" id="IPR036388">
    <property type="entry name" value="WH-like_DNA-bd_sf"/>
</dbReference>
<evidence type="ECO:0000256" key="3">
    <source>
        <dbReference type="ARBA" id="ARBA00023125"/>
    </source>
</evidence>
<evidence type="ECO:0000256" key="1">
    <source>
        <dbReference type="ARBA" id="ARBA00009437"/>
    </source>
</evidence>
<dbReference type="SUPFAM" id="SSF46785">
    <property type="entry name" value="Winged helix' DNA-binding domain"/>
    <property type="match status" value="1"/>
</dbReference>
<keyword evidence="7" id="KW-1185">Reference proteome</keyword>
<dbReference type="EMBL" id="FNNQ01000021">
    <property type="protein sequence ID" value="SDX51525.1"/>
    <property type="molecule type" value="Genomic_DNA"/>
</dbReference>
<dbReference type="InterPro" id="IPR005119">
    <property type="entry name" value="LysR_subst-bd"/>
</dbReference>
<dbReference type="STRING" id="1048340.SAMN05444487_12130"/>
<dbReference type="InterPro" id="IPR000847">
    <property type="entry name" value="LysR_HTH_N"/>
</dbReference>
<evidence type="ECO:0000256" key="4">
    <source>
        <dbReference type="ARBA" id="ARBA00023163"/>
    </source>
</evidence>
<dbReference type="InterPro" id="IPR036390">
    <property type="entry name" value="WH_DNA-bd_sf"/>
</dbReference>
<organism evidence="6 7">
    <name type="scientific">Marininema mesophilum</name>
    <dbReference type="NCBI Taxonomy" id="1048340"/>
    <lineage>
        <taxon>Bacteria</taxon>
        <taxon>Bacillati</taxon>
        <taxon>Bacillota</taxon>
        <taxon>Bacilli</taxon>
        <taxon>Bacillales</taxon>
        <taxon>Thermoactinomycetaceae</taxon>
        <taxon>Marininema</taxon>
    </lineage>
</organism>
<dbReference type="GO" id="GO:0003700">
    <property type="term" value="F:DNA-binding transcription factor activity"/>
    <property type="evidence" value="ECO:0007669"/>
    <property type="project" value="InterPro"/>
</dbReference>
<keyword evidence="4" id="KW-0804">Transcription</keyword>
<dbReference type="AlphaFoldDB" id="A0A1H3CBS6"/>
<dbReference type="RefSeq" id="WP_091742846.1">
    <property type="nucleotide sequence ID" value="NZ_FNNQ01000021.1"/>
</dbReference>
<evidence type="ECO:0000313" key="7">
    <source>
        <dbReference type="Proteomes" id="UP000198534"/>
    </source>
</evidence>
<dbReference type="PROSITE" id="PS50931">
    <property type="entry name" value="HTH_LYSR"/>
    <property type="match status" value="1"/>
</dbReference>
<dbReference type="Pfam" id="PF00126">
    <property type="entry name" value="HTH_1"/>
    <property type="match status" value="1"/>
</dbReference>
<protein>
    <submittedName>
        <fullName evidence="6">DNA-binding transcriptional regulator, LysR family</fullName>
    </submittedName>
</protein>
<evidence type="ECO:0000313" key="6">
    <source>
        <dbReference type="EMBL" id="SDX51525.1"/>
    </source>
</evidence>
<dbReference type="SUPFAM" id="SSF53850">
    <property type="entry name" value="Periplasmic binding protein-like II"/>
    <property type="match status" value="1"/>
</dbReference>
<dbReference type="PANTHER" id="PTHR30346">
    <property type="entry name" value="TRANSCRIPTIONAL DUAL REGULATOR HCAR-RELATED"/>
    <property type="match status" value="1"/>
</dbReference>
<dbReference type="GO" id="GO:0003677">
    <property type="term" value="F:DNA binding"/>
    <property type="evidence" value="ECO:0007669"/>
    <property type="project" value="UniProtKB-KW"/>
</dbReference>
<evidence type="ECO:0000259" key="5">
    <source>
        <dbReference type="PROSITE" id="PS50931"/>
    </source>
</evidence>
<dbReference type="FunFam" id="1.10.10.10:FF:000001">
    <property type="entry name" value="LysR family transcriptional regulator"/>
    <property type="match status" value="1"/>
</dbReference>
<dbReference type="Pfam" id="PF03466">
    <property type="entry name" value="LysR_substrate"/>
    <property type="match status" value="1"/>
</dbReference>
<accession>A0A1H3CBS6</accession>
<dbReference type="GO" id="GO:0032993">
    <property type="term" value="C:protein-DNA complex"/>
    <property type="evidence" value="ECO:0007669"/>
    <property type="project" value="TreeGrafter"/>
</dbReference>